<protein>
    <submittedName>
        <fullName evidence="2">Uncharacterized protein</fullName>
    </submittedName>
</protein>
<feature type="region of interest" description="Disordered" evidence="1">
    <location>
        <begin position="319"/>
        <end position="340"/>
    </location>
</feature>
<reference evidence="2 3" key="1">
    <citation type="submission" date="2016-11" db="EMBL/GenBank/DDBJ databases">
        <authorList>
            <person name="Jaros S."/>
            <person name="Januszkiewicz K."/>
            <person name="Wedrychowicz H."/>
        </authorList>
    </citation>
    <scope>NUCLEOTIDE SEQUENCE [LARGE SCALE GENOMIC DNA]</scope>
    <source>
        <strain evidence="2 3">DSM 18119</strain>
    </source>
</reference>
<keyword evidence="3" id="KW-1185">Reference proteome</keyword>
<gene>
    <name evidence="2" type="ORF">SAMN02745131_02838</name>
</gene>
<dbReference type="EMBL" id="FQUU01000012">
    <property type="protein sequence ID" value="SHF51620.1"/>
    <property type="molecule type" value="Genomic_DNA"/>
</dbReference>
<evidence type="ECO:0000313" key="2">
    <source>
        <dbReference type="EMBL" id="SHF51620.1"/>
    </source>
</evidence>
<evidence type="ECO:0000313" key="3">
    <source>
        <dbReference type="Proteomes" id="UP000184048"/>
    </source>
</evidence>
<evidence type="ECO:0000256" key="1">
    <source>
        <dbReference type="SAM" id="MobiDB-lite"/>
    </source>
</evidence>
<dbReference type="SUPFAM" id="SSF51445">
    <property type="entry name" value="(Trans)glycosidases"/>
    <property type="match status" value="1"/>
</dbReference>
<dbReference type="InterPro" id="IPR017853">
    <property type="entry name" value="GH"/>
</dbReference>
<feature type="compositionally biased region" description="Polar residues" evidence="1">
    <location>
        <begin position="327"/>
        <end position="340"/>
    </location>
</feature>
<dbReference type="Proteomes" id="UP000184048">
    <property type="component" value="Unassembled WGS sequence"/>
</dbReference>
<sequence length="773" mass="87598">MLLTAWMTLSCHNGSGKDVQADPDKLPLTLRNFYQDNNYSDKPSALIDGDLKTPFVPAWNLIYQPNDVVVDISDYKASIKKIRIYDGQGDKFNTKLILVRKDNEQEVEVGTYTGDKYEQWVEFTLPTSFEASRFIMRGGANGSYGNELELIGDYTPYKEPVYNRTRKPLKDLLGVNAHWWDFLNNMNMKGTAIVPAKYNAFMDLGLTSLRNYGNAKEYQPIRDKWAFNPVHQGWYEEDLFAQIKKDRPDMVCWSVMQGQFDFVRSTWDVPDPNYGFTATVSEYINHNTWGVLVLESTSNKNTGGFRRWHIELASPVPKGKTAKDFATGSSNQMNIPTSHPSRIEMGVGGNLPYVPGMKVIVTKGQSSELNIYYADNNKRDDLSTWEVLGRMAYVMASRKGKNAKVPDYKVWSHVDYDPEHSKWIAPNEVVKGSGTADLFEGMNEPNAFWAGYDDYLNGRYLAPAWSMMYDGNKGQFKNCGVKNADPAFKMSTSGLATASTDIMRAVYWWSKKNRGIKKDGSVDLPFDIIQFHNYSYTGGVSQYAGGVQGGLPPELSNVLDAADEFVWYSNKYAAGREVWIGEWGYDVNPASPMNAPAYGKYTAEQTRANWAIRTILEYAAHGIDRAQWYRLYQDGNWADKDATQFSTMSLLRENEDKTISRRLVGDYFKQVGELGDYVFDSRVSESPRVLKYKKGKDVMYAIWGVEQMKKEKESRPVFTETTGTYELSLPGISSVIKKEFQDGSGVMRSEKLNVNGKLNINYSAKPLFIVATE</sequence>
<proteinExistence type="predicted"/>
<organism evidence="2 3">
    <name type="scientific">Flavisolibacter ginsengisoli DSM 18119</name>
    <dbReference type="NCBI Taxonomy" id="1121884"/>
    <lineage>
        <taxon>Bacteria</taxon>
        <taxon>Pseudomonadati</taxon>
        <taxon>Bacteroidota</taxon>
        <taxon>Chitinophagia</taxon>
        <taxon>Chitinophagales</taxon>
        <taxon>Chitinophagaceae</taxon>
        <taxon>Flavisolibacter</taxon>
    </lineage>
</organism>
<name>A0A1M5CAB0_9BACT</name>
<dbReference type="AlphaFoldDB" id="A0A1M5CAB0"/>
<accession>A0A1M5CAB0</accession>
<dbReference type="STRING" id="1121884.SAMN02745131_02838"/>
<dbReference type="Gene3D" id="3.20.20.80">
    <property type="entry name" value="Glycosidases"/>
    <property type="match status" value="1"/>
</dbReference>